<sequence>MPEHLQFSSREEFRNWLKANGTTSGGVWLVFGKPGGPKTVKPDEALEEALCFGWIDGQMRSLDDTAYIKYFASRRENSKWSDKNKAIAESLEKQGLMTDYGRTKIAEAKKNGQWSKPKAPPITEEQIAFLSGLLKDYEPAYTNFTAMPPSVKKTYTKAYLDAKTETGRTSRLAWIVDRLNKNLKPM</sequence>
<dbReference type="EMBL" id="CP067089">
    <property type="protein sequence ID" value="QQO07628.1"/>
    <property type="molecule type" value="Genomic_DNA"/>
</dbReference>
<dbReference type="Pfam" id="PF13376">
    <property type="entry name" value="OmdA"/>
    <property type="match status" value="1"/>
</dbReference>
<evidence type="ECO:0000313" key="2">
    <source>
        <dbReference type="Proteomes" id="UP000595917"/>
    </source>
</evidence>
<name>A0A7T7XJY5_9SPIR</name>
<keyword evidence="2" id="KW-1185">Reference proteome</keyword>
<dbReference type="KEGG" id="bhc:JFL75_11790"/>
<dbReference type="RefSeq" id="WP_215624934.1">
    <property type="nucleotide sequence ID" value="NZ_CP067089.2"/>
</dbReference>
<gene>
    <name evidence="1" type="ORF">JFL75_11790</name>
</gene>
<dbReference type="Proteomes" id="UP000595917">
    <property type="component" value="Chromosome"/>
</dbReference>
<protein>
    <submittedName>
        <fullName evidence="1">YdeI/OmpD-associated family protein</fullName>
    </submittedName>
</protein>
<proteinExistence type="predicted"/>
<dbReference type="AlphaFoldDB" id="A0A7T7XJY5"/>
<accession>A0A7T7XJY5</accession>
<evidence type="ECO:0000313" key="1">
    <source>
        <dbReference type="EMBL" id="QQO07628.1"/>
    </source>
</evidence>
<organism evidence="1 2">
    <name type="scientific">Breznakiella homolactica</name>
    <dbReference type="NCBI Taxonomy" id="2798577"/>
    <lineage>
        <taxon>Bacteria</taxon>
        <taxon>Pseudomonadati</taxon>
        <taxon>Spirochaetota</taxon>
        <taxon>Spirochaetia</taxon>
        <taxon>Spirochaetales</taxon>
        <taxon>Breznakiellaceae</taxon>
        <taxon>Breznakiella</taxon>
    </lineage>
</organism>
<reference evidence="1" key="1">
    <citation type="submission" date="2021-01" db="EMBL/GenBank/DDBJ databases">
        <title>Description of Breznakiella homolactica.</title>
        <authorList>
            <person name="Song Y."/>
            <person name="Brune A."/>
        </authorList>
    </citation>
    <scope>NUCLEOTIDE SEQUENCE</scope>
    <source>
        <strain evidence="1">RmG30</strain>
    </source>
</reference>